<accession>A0A1J7JAJ6</accession>
<evidence type="ECO:0000256" key="12">
    <source>
        <dbReference type="PIRSR" id="PIRSR601384-2"/>
    </source>
</evidence>
<proteinExistence type="inferred from homology"/>
<feature type="signal peptide" evidence="13">
    <location>
        <begin position="1"/>
        <end position="16"/>
    </location>
</feature>
<feature type="binding site" evidence="12">
    <location>
        <position position="319"/>
    </location>
    <ligand>
        <name>Zn(2+)</name>
        <dbReference type="ChEBI" id="CHEBI:29105"/>
        <note>catalytic</note>
    </ligand>
</feature>
<keyword evidence="7 13" id="KW-0378">Hydrolase</keyword>
<keyword evidence="5 12" id="KW-0479">Metal-binding</keyword>
<reference evidence="14 15" key="1">
    <citation type="submission" date="2016-10" db="EMBL/GenBank/DDBJ databases">
        <title>Draft genome sequence of Coniochaeta ligniaria NRRL30616, a lignocellulolytic fungus for bioabatement of inhibitors in plant biomass hydrolysates.</title>
        <authorList>
            <consortium name="DOE Joint Genome Institute"/>
            <person name="Jimenez D.J."/>
            <person name="Hector R.E."/>
            <person name="Riley R."/>
            <person name="Sun H."/>
            <person name="Grigoriev I.V."/>
            <person name="Van Elsas J.D."/>
            <person name="Nichols N.N."/>
        </authorList>
    </citation>
    <scope>NUCLEOTIDE SEQUENCE [LARGE SCALE GENOMIC DNA]</scope>
    <source>
        <strain evidence="14 15">NRRL 30616</strain>
    </source>
</reference>
<keyword evidence="13" id="KW-0964">Secreted</keyword>
<dbReference type="Proteomes" id="UP000182658">
    <property type="component" value="Unassembled WGS sequence"/>
</dbReference>
<keyword evidence="8 12" id="KW-0862">Zinc</keyword>
<dbReference type="Pfam" id="PF02102">
    <property type="entry name" value="Peptidase_M35"/>
    <property type="match status" value="1"/>
</dbReference>
<comment type="similarity">
    <text evidence="2 13">Belongs to the peptidase M35 family.</text>
</comment>
<keyword evidence="10" id="KW-0865">Zymogen</keyword>
<dbReference type="OrthoDB" id="412874at2759"/>
<dbReference type="PANTHER" id="PTHR37016:SF2">
    <property type="entry name" value="NEUTRAL PROTEASE 2 HOMOLOG SNOG_02177"/>
    <property type="match status" value="1"/>
</dbReference>
<evidence type="ECO:0000256" key="5">
    <source>
        <dbReference type="ARBA" id="ARBA00022723"/>
    </source>
</evidence>
<dbReference type="GO" id="GO:0006508">
    <property type="term" value="P:proteolysis"/>
    <property type="evidence" value="ECO:0007669"/>
    <property type="project" value="UniProtKB-KW"/>
</dbReference>
<evidence type="ECO:0000256" key="6">
    <source>
        <dbReference type="ARBA" id="ARBA00022729"/>
    </source>
</evidence>
<dbReference type="PANTHER" id="PTHR37016">
    <property type="match status" value="1"/>
</dbReference>
<sequence>MKLLQSLSVFASVASAMSVDLNKRDSPLDVKIQMVGNSVVEATITNTGTETLRLFKTGTILDSAAVEKTEIFSGADKIPFDGLRLRIMTSNPDDSAFQTLGAGETLTKAWDIAQVHDLSAGGSISVASTGFIPCATANSTTLSATPLPFASNTLTTTINGAAAALVRRAFHSLAERQVVQSDCTGTKLTATRTALSECQQLAAAASSAAASGPAAKMTEYFKSSTTATRGTVSGIFARVAAECGASPGGGVSKLYCSDVYRSCSSGVLAYTLPSQSYMVNCNLYYTALSSLGRTCHDQDQATTTLHETTHLSQIAGTTDQGGCYGYNCVRSLSAAQNLRHADTYALFANAIYVGC</sequence>
<evidence type="ECO:0000256" key="1">
    <source>
        <dbReference type="ARBA" id="ARBA00001187"/>
    </source>
</evidence>
<dbReference type="CDD" id="cd11008">
    <property type="entry name" value="M35_deuterolysin_like"/>
    <property type="match status" value="1"/>
</dbReference>
<evidence type="ECO:0000256" key="4">
    <source>
        <dbReference type="ARBA" id="ARBA00022685"/>
    </source>
</evidence>
<evidence type="ECO:0000256" key="11">
    <source>
        <dbReference type="PIRSR" id="PIRSR601384-1"/>
    </source>
</evidence>
<dbReference type="AlphaFoldDB" id="A0A1J7JAJ6"/>
<dbReference type="EC" id="3.4.24.39" evidence="13"/>
<evidence type="ECO:0000256" key="10">
    <source>
        <dbReference type="ARBA" id="ARBA00023145"/>
    </source>
</evidence>
<dbReference type="Gene3D" id="2.60.40.2970">
    <property type="match status" value="1"/>
</dbReference>
<dbReference type="GO" id="GO:0005576">
    <property type="term" value="C:extracellular region"/>
    <property type="evidence" value="ECO:0007669"/>
    <property type="project" value="UniProtKB-SubCell"/>
</dbReference>
<evidence type="ECO:0000256" key="8">
    <source>
        <dbReference type="ARBA" id="ARBA00022833"/>
    </source>
</evidence>
<comment type="cofactor">
    <cofactor evidence="12 13">
        <name>Zn(2+)</name>
        <dbReference type="ChEBI" id="CHEBI:29105"/>
    </cofactor>
    <text evidence="12 13">Binds 1 zinc ion per subunit.</text>
</comment>
<dbReference type="InterPro" id="IPR001384">
    <property type="entry name" value="Peptidase_M35"/>
</dbReference>
<keyword evidence="15" id="KW-1185">Reference proteome</keyword>
<dbReference type="InterPro" id="IPR050414">
    <property type="entry name" value="Fungal_M35_metalloproteases"/>
</dbReference>
<comment type="subcellular location">
    <subcellularLocation>
        <location evidence="13">Secreted</location>
    </subcellularLocation>
</comment>
<evidence type="ECO:0000256" key="3">
    <source>
        <dbReference type="ARBA" id="ARBA00022670"/>
    </source>
</evidence>
<protein>
    <recommendedName>
        <fullName evidence="13">Neutral protease 2</fullName>
        <ecNumber evidence="13">3.4.24.39</ecNumber>
    </recommendedName>
    <alternativeName>
        <fullName evidence="13">Deuterolysin</fullName>
    </alternativeName>
</protein>
<keyword evidence="4 13" id="KW-0165">Cleavage on pair of basic residues</keyword>
<dbReference type="InParanoid" id="A0A1J7JAJ6"/>
<keyword evidence="9 13" id="KW-0482">Metalloprotease</keyword>
<evidence type="ECO:0000256" key="9">
    <source>
        <dbReference type="ARBA" id="ARBA00023049"/>
    </source>
</evidence>
<evidence type="ECO:0000313" key="15">
    <source>
        <dbReference type="Proteomes" id="UP000182658"/>
    </source>
</evidence>
<organism evidence="14 15">
    <name type="scientific">Coniochaeta ligniaria NRRL 30616</name>
    <dbReference type="NCBI Taxonomy" id="1408157"/>
    <lineage>
        <taxon>Eukaryota</taxon>
        <taxon>Fungi</taxon>
        <taxon>Dikarya</taxon>
        <taxon>Ascomycota</taxon>
        <taxon>Pezizomycotina</taxon>
        <taxon>Sordariomycetes</taxon>
        <taxon>Sordariomycetidae</taxon>
        <taxon>Coniochaetales</taxon>
        <taxon>Coniochaetaceae</taxon>
        <taxon>Coniochaeta</taxon>
    </lineage>
</organism>
<dbReference type="GO" id="GO:0046872">
    <property type="term" value="F:metal ion binding"/>
    <property type="evidence" value="ECO:0007669"/>
    <property type="project" value="UniProtKB-KW"/>
</dbReference>
<feature type="active site" evidence="11">
    <location>
        <position position="307"/>
    </location>
</feature>
<evidence type="ECO:0000256" key="2">
    <source>
        <dbReference type="ARBA" id="ARBA00010279"/>
    </source>
</evidence>
<feature type="binding site" evidence="12">
    <location>
        <position position="306"/>
    </location>
    <ligand>
        <name>Zn(2+)</name>
        <dbReference type="ChEBI" id="CHEBI:29105"/>
        <note>catalytic</note>
    </ligand>
</feature>
<gene>
    <name evidence="14" type="ORF">CONLIGDRAFT_706362</name>
</gene>
<name>A0A1J7JAJ6_9PEZI</name>
<keyword evidence="6 13" id="KW-0732">Signal</keyword>
<dbReference type="Gene3D" id="3.40.390.10">
    <property type="entry name" value="Collagenase (Catalytic Domain)"/>
    <property type="match status" value="1"/>
</dbReference>
<comment type="catalytic activity">
    <reaction evidence="1 13">
        <text>Preferential cleavage of bonds with hydrophobic residues in P1'. Also 3-Asn-|-Gln-4 and 8-Gly-|-Ser-9 bonds in insulin B chain.</text>
        <dbReference type="EC" id="3.4.24.39"/>
    </reaction>
</comment>
<dbReference type="InterPro" id="IPR024079">
    <property type="entry name" value="MetalloPept_cat_dom_sf"/>
</dbReference>
<evidence type="ECO:0000256" key="7">
    <source>
        <dbReference type="ARBA" id="ARBA00022801"/>
    </source>
</evidence>
<dbReference type="PRINTS" id="PR00768">
    <property type="entry name" value="DEUTEROLYSIN"/>
</dbReference>
<comment type="function">
    <text evidence="13">Secreted metalloproteinase that allows assimilation of proteinaceous substrates. Shows high activities on basic nuclear substrates such as histone and protamine.</text>
</comment>
<dbReference type="GO" id="GO:0004222">
    <property type="term" value="F:metalloendopeptidase activity"/>
    <property type="evidence" value="ECO:0007669"/>
    <property type="project" value="InterPro"/>
</dbReference>
<dbReference type="STRING" id="1408157.A0A1J7JAJ6"/>
<feature type="chain" id="PRO_5011819904" description="Neutral protease 2" evidence="13">
    <location>
        <begin position="17"/>
        <end position="355"/>
    </location>
</feature>
<dbReference type="EMBL" id="KV875100">
    <property type="protein sequence ID" value="OIW26244.1"/>
    <property type="molecule type" value="Genomic_DNA"/>
</dbReference>
<evidence type="ECO:0000256" key="13">
    <source>
        <dbReference type="RuleBase" id="RU361126"/>
    </source>
</evidence>
<dbReference type="SUPFAM" id="SSF55486">
    <property type="entry name" value="Metalloproteases ('zincins'), catalytic domain"/>
    <property type="match status" value="1"/>
</dbReference>
<keyword evidence="3 13" id="KW-0645">Protease</keyword>
<evidence type="ECO:0000313" key="14">
    <source>
        <dbReference type="EMBL" id="OIW26244.1"/>
    </source>
</evidence>
<feature type="binding site" evidence="12">
    <location>
        <position position="310"/>
    </location>
    <ligand>
        <name>Zn(2+)</name>
        <dbReference type="ChEBI" id="CHEBI:29105"/>
        <note>catalytic</note>
    </ligand>
</feature>